<protein>
    <submittedName>
        <fullName evidence="2">Uncharacterized protein</fullName>
    </submittedName>
</protein>
<evidence type="ECO:0000313" key="2">
    <source>
        <dbReference type="EnsemblMetazoa" id="GPPI037776-PA"/>
    </source>
</evidence>
<keyword evidence="1" id="KW-0472">Membrane</keyword>
<keyword evidence="3" id="KW-1185">Reference proteome</keyword>
<feature type="transmembrane region" description="Helical" evidence="1">
    <location>
        <begin position="93"/>
        <end position="113"/>
    </location>
</feature>
<proteinExistence type="predicted"/>
<name>A0A1B0BQW8_9MUSC</name>
<organism evidence="2 3">
    <name type="scientific">Glossina palpalis gambiensis</name>
    <dbReference type="NCBI Taxonomy" id="67801"/>
    <lineage>
        <taxon>Eukaryota</taxon>
        <taxon>Metazoa</taxon>
        <taxon>Ecdysozoa</taxon>
        <taxon>Arthropoda</taxon>
        <taxon>Hexapoda</taxon>
        <taxon>Insecta</taxon>
        <taxon>Pterygota</taxon>
        <taxon>Neoptera</taxon>
        <taxon>Endopterygota</taxon>
        <taxon>Diptera</taxon>
        <taxon>Brachycera</taxon>
        <taxon>Muscomorpha</taxon>
        <taxon>Hippoboscoidea</taxon>
        <taxon>Glossinidae</taxon>
        <taxon>Glossina</taxon>
    </lineage>
</organism>
<accession>A0A1B0BQW8</accession>
<dbReference type="EMBL" id="JXJN01018835">
    <property type="status" value="NOT_ANNOTATED_CDS"/>
    <property type="molecule type" value="Genomic_DNA"/>
</dbReference>
<keyword evidence="1" id="KW-1133">Transmembrane helix</keyword>
<dbReference type="AlphaFoldDB" id="A0A1B0BQW8"/>
<dbReference type="Proteomes" id="UP000092460">
    <property type="component" value="Unassembled WGS sequence"/>
</dbReference>
<reference evidence="3" key="1">
    <citation type="submission" date="2015-01" db="EMBL/GenBank/DDBJ databases">
        <authorList>
            <person name="Aksoy S."/>
            <person name="Warren W."/>
            <person name="Wilson R.K."/>
        </authorList>
    </citation>
    <scope>NUCLEOTIDE SEQUENCE [LARGE SCALE GENOMIC DNA]</scope>
    <source>
        <strain evidence="3">IAEA</strain>
    </source>
</reference>
<keyword evidence="1" id="KW-0812">Transmembrane</keyword>
<sequence>MLTHPCDVSTNRLIKKFFNVETALIKAAKLLKFDKKWFLQIRNCELVAVKLARAFILRPYYYPKHLSPAYTTSLLMSHNYQSKKKRILRNKGLIIMQQLLGDLVLFLLLYNTYTFNVLAVINYSRFK</sequence>
<evidence type="ECO:0000313" key="3">
    <source>
        <dbReference type="Proteomes" id="UP000092460"/>
    </source>
</evidence>
<dbReference type="VEuPathDB" id="VectorBase:GPPI037776"/>
<reference evidence="2" key="2">
    <citation type="submission" date="2020-05" db="UniProtKB">
        <authorList>
            <consortium name="EnsemblMetazoa"/>
        </authorList>
    </citation>
    <scope>IDENTIFICATION</scope>
    <source>
        <strain evidence="2">IAEA</strain>
    </source>
</reference>
<dbReference type="EnsemblMetazoa" id="GPPI037776-RA">
    <property type="protein sequence ID" value="GPPI037776-PA"/>
    <property type="gene ID" value="GPPI037776"/>
</dbReference>
<evidence type="ECO:0000256" key="1">
    <source>
        <dbReference type="SAM" id="Phobius"/>
    </source>
</evidence>